<dbReference type="OrthoDB" id="5495168at2"/>
<dbReference type="AlphaFoldDB" id="A0A1L9BCY0"/>
<reference evidence="4" key="1">
    <citation type="submission" date="2016-11" db="EMBL/GenBank/DDBJ databases">
        <authorList>
            <person name="Shukria A."/>
            <person name="Stevens D.C."/>
        </authorList>
    </citation>
    <scope>NUCLEOTIDE SEQUENCE [LARGE SCALE GENOMIC DNA]</scope>
    <source>
        <strain evidence="4">Cbfe23</strain>
    </source>
</reference>
<sequence>MSSNALLAALLVASATAAAQTPETPSTGTTPAPAPESAPPATPPSSLEPTDSTEERIRQEVERRVEAAKQEMREEIRAQLATQSLASDWQEEWMEEKRKLELFTLDGYFRLRPNLYYQFDLGKQPERRLFPSPRTNERTQSGADMRLRLEPTFNISEEVRVKAQFDVLDNLLLGSTPSTSFPSDGYYLFDLFNDRQTSPRAGLNALRDAFSVREVYGEVSTPVGLLRFGRMNAHWGLGVLRNDGNCLDCDYGDQVDRVMFVTEPLEGFYVTPMFEFNNEGRYAYPNGTDSQPVDVSKTDDVHSFVLAVARRDTPQQVKAKLDNNQGVLNYGLHVSYRSQQSSSEGLNGSGAVLNPDGSVGNSTYVPRNASLVIPDVWLRYEEKNFRVEFEVAAYLGTIGSRQNTPLSPSGQDPNQNQSLTVAEFGGAAVGEYRLLNGKLNIQLELGFASGDRAPGFGAYPGRPGSGPGGFTQPGDADGPQFRCGGTDCADSYLRNFRFNRAYRVDNILFRELIGTVTDAVYAKPTLRYTLTQGFDVFGSAIYSQAIYPQSTPSFTDRPLGLETNLGAKYETEDGFVARVDWSVLFPLSGLQDYNTGSGVQITELQTAHAVRGTIGIRF</sequence>
<keyword evidence="2" id="KW-0732">Signal</keyword>
<comment type="caution">
    <text evidence="3">The sequence shown here is derived from an EMBL/GenBank/DDBJ whole genome shotgun (WGS) entry which is preliminary data.</text>
</comment>
<evidence type="ECO:0000256" key="1">
    <source>
        <dbReference type="SAM" id="MobiDB-lite"/>
    </source>
</evidence>
<accession>A0A1L9BCY0</accession>
<reference evidence="3 4" key="2">
    <citation type="submission" date="2016-12" db="EMBL/GenBank/DDBJ databases">
        <title>Draft Genome Sequence of Cystobacter ferrugineus Strain Cbfe23.</title>
        <authorList>
            <person name="Akbar S."/>
            <person name="Dowd S.E."/>
            <person name="Stevens D.C."/>
        </authorList>
    </citation>
    <scope>NUCLEOTIDE SEQUENCE [LARGE SCALE GENOMIC DNA]</scope>
    <source>
        <strain evidence="3 4">Cbfe23</strain>
    </source>
</reference>
<dbReference type="STRING" id="83449.BON30_13765"/>
<gene>
    <name evidence="3" type="ORF">BON30_13765</name>
</gene>
<proteinExistence type="predicted"/>
<feature type="region of interest" description="Disordered" evidence="1">
    <location>
        <begin position="16"/>
        <end position="57"/>
    </location>
</feature>
<evidence type="ECO:0000313" key="3">
    <source>
        <dbReference type="EMBL" id="OJH40122.1"/>
    </source>
</evidence>
<protein>
    <submittedName>
        <fullName evidence="3">TIGR04551 family protein</fullName>
    </submittedName>
</protein>
<evidence type="ECO:0000256" key="2">
    <source>
        <dbReference type="SAM" id="SignalP"/>
    </source>
</evidence>
<feature type="signal peptide" evidence="2">
    <location>
        <begin position="1"/>
        <end position="19"/>
    </location>
</feature>
<dbReference type="Proteomes" id="UP000182229">
    <property type="component" value="Unassembled WGS sequence"/>
</dbReference>
<name>A0A1L9BCY0_9BACT</name>
<keyword evidence="4" id="KW-1185">Reference proteome</keyword>
<feature type="compositionally biased region" description="Low complexity" evidence="1">
    <location>
        <begin position="16"/>
        <end position="31"/>
    </location>
</feature>
<feature type="compositionally biased region" description="Pro residues" evidence="1">
    <location>
        <begin position="32"/>
        <end position="43"/>
    </location>
</feature>
<feature type="chain" id="PRO_5012837985" evidence="2">
    <location>
        <begin position="20"/>
        <end position="618"/>
    </location>
</feature>
<dbReference type="NCBIfam" id="TIGR04551">
    <property type="entry name" value="TIGR04551 family protein"/>
    <property type="match status" value="1"/>
</dbReference>
<dbReference type="RefSeq" id="WP_071898757.1">
    <property type="nucleotide sequence ID" value="NZ_MPIN01000003.1"/>
</dbReference>
<evidence type="ECO:0000313" key="4">
    <source>
        <dbReference type="Proteomes" id="UP000182229"/>
    </source>
</evidence>
<dbReference type="InterPro" id="IPR030884">
    <property type="entry name" value="CHP04551"/>
</dbReference>
<dbReference type="EMBL" id="MPIN01000003">
    <property type="protein sequence ID" value="OJH40122.1"/>
    <property type="molecule type" value="Genomic_DNA"/>
</dbReference>
<organism evidence="3 4">
    <name type="scientific">Cystobacter ferrugineus</name>
    <dbReference type="NCBI Taxonomy" id="83449"/>
    <lineage>
        <taxon>Bacteria</taxon>
        <taxon>Pseudomonadati</taxon>
        <taxon>Myxococcota</taxon>
        <taxon>Myxococcia</taxon>
        <taxon>Myxococcales</taxon>
        <taxon>Cystobacterineae</taxon>
        <taxon>Archangiaceae</taxon>
        <taxon>Cystobacter</taxon>
    </lineage>
</organism>